<dbReference type="GO" id="GO:0005524">
    <property type="term" value="F:ATP binding"/>
    <property type="evidence" value="ECO:0007669"/>
    <property type="project" value="InterPro"/>
</dbReference>
<gene>
    <name evidence="5" type="ORF">PGLA2088_LOCUS29105</name>
</gene>
<reference evidence="5" key="1">
    <citation type="submission" date="2021-02" db="EMBL/GenBank/DDBJ databases">
        <authorList>
            <person name="Dougan E. K."/>
            <person name="Rhodes N."/>
            <person name="Thang M."/>
            <person name="Chan C."/>
        </authorList>
    </citation>
    <scope>NUCLEOTIDE SEQUENCE</scope>
</reference>
<accession>A0A813K7W3</accession>
<feature type="region of interest" description="Disordered" evidence="4">
    <location>
        <begin position="665"/>
        <end position="725"/>
    </location>
</feature>
<evidence type="ECO:0008006" key="7">
    <source>
        <dbReference type="Google" id="ProtNLM"/>
    </source>
</evidence>
<evidence type="ECO:0000256" key="3">
    <source>
        <dbReference type="ARBA" id="ARBA00022777"/>
    </source>
</evidence>
<proteinExistence type="predicted"/>
<name>A0A813K7W3_POLGL</name>
<keyword evidence="1" id="KW-0808">Transferase</keyword>
<dbReference type="Proteomes" id="UP000626109">
    <property type="component" value="Unassembled WGS sequence"/>
</dbReference>
<dbReference type="PANTHER" id="PTHR23359">
    <property type="entry name" value="NUCLEOTIDE KINASE"/>
    <property type="match status" value="1"/>
</dbReference>
<keyword evidence="3" id="KW-0418">Kinase</keyword>
<feature type="compositionally biased region" description="Basic and acidic residues" evidence="4">
    <location>
        <begin position="33"/>
        <end position="49"/>
    </location>
</feature>
<evidence type="ECO:0000313" key="5">
    <source>
        <dbReference type="EMBL" id="CAE8694950.1"/>
    </source>
</evidence>
<dbReference type="EMBL" id="CAJNNW010028168">
    <property type="protein sequence ID" value="CAE8694950.1"/>
    <property type="molecule type" value="Genomic_DNA"/>
</dbReference>
<evidence type="ECO:0000256" key="4">
    <source>
        <dbReference type="SAM" id="MobiDB-lite"/>
    </source>
</evidence>
<feature type="compositionally biased region" description="Low complexity" evidence="4">
    <location>
        <begin position="666"/>
        <end position="686"/>
    </location>
</feature>
<dbReference type="GO" id="GO:0006139">
    <property type="term" value="P:nucleobase-containing compound metabolic process"/>
    <property type="evidence" value="ECO:0007669"/>
    <property type="project" value="InterPro"/>
</dbReference>
<feature type="region of interest" description="Disordered" evidence="4">
    <location>
        <begin position="761"/>
        <end position="792"/>
    </location>
</feature>
<dbReference type="InterPro" id="IPR000850">
    <property type="entry name" value="Adenylat/UMP-CMP_kin"/>
</dbReference>
<protein>
    <recommendedName>
        <fullName evidence="7">Adenylate kinase</fullName>
    </recommendedName>
</protein>
<dbReference type="CDD" id="cd01428">
    <property type="entry name" value="ADK"/>
    <property type="match status" value="1"/>
</dbReference>
<evidence type="ECO:0000313" key="6">
    <source>
        <dbReference type="Proteomes" id="UP000626109"/>
    </source>
</evidence>
<sequence>MRPSELFAGCAHFSVASGLAPSVQTLDAETDAVTRDWPDGPADKADRGKSPRGAPGLLEEPKIQASVLKFWDLFTKAKGNTISKDEYDSFTKRVAKVVLPGLTDAQEKVLASSCWEEAAESSQSSLSFASFLKAIVRLVQTWTDSNQADDHLTFLEDLLCRITRICITSFGTDEVVQLESVNYVTFRKHQKSVESKDLGASVHSCDFAANFGFSVASADLKAVKVAVMSNTTEVSKYPHLCWFSEVVSDGRADATPSDGIARVWAEFEQIVPIGFAAMMALKQAKDDAAVAALEFDVSDAEGSAEDRVRQVLTGPDSITIEVQVPYETGGQGQPLATVAGSGAPFGIKEMLGVGLLRGVEAHCVYVRPELGSLLYKLHDLRAGLLLEQPSPSLAALSMGAAAAELKLPTFSDGLSGKAEVDKKTNLMNPVRPASLLDSGSLAALAEAFLVTKQLEPVSFQHVPEPTGVPAPAPHDESAFTANFPEVPHELFNDQTDIFSLARTSPLALWVMGQCDDSGTYKTEVCRRLAKKLNLQWLQPSHALELSVKTPASRRTPLMKRCVEQLQRGMTVSMADALRLTMEMMSSAACKTNGYILDFPPVSPQEALEVSAFADKIKGLSGTKEIHWEGLLEDDVVLRVLTKEPEPPKPPVPEGEEAIPGSEVAEDAAAVAADGEAEAEGAAAEGEAPIDGSPPEDVAAQEEAAAEAVLPPPPPPPPTKTPNPIVNSLPRRLVVLSMDRDEVNAWKIASLKAKHQKKALRRKQLEEAGEEVPEDEEEEAEELPALPEDEEEQKDLFEKTNGDVLRTMAPFLSLPALEAPKVLPPLVDETQQVYPEEVDRYTLKKGEERAVQAMQKQLNLPVITLHLDGRAPDDAAELLDVVTGKGRGFRVPLPLPLEGGGDEPKELLRLNLGDRQASRRWSPWKLHCPVSLYEKSLIPGVTEFAVDYAGYVFLCADAAKQRRFCNWPKLSLTEMPRIDAPGMHLGFGILSPGGFRAKDLAGRLNKTYGFDVVDVVSLMQRAIKQPPLPEEMPGGGDEAASPEDPPPVVPTATPGEPSLTLAEHQAIMAGKPLTTSTAVRLIAWALGLERNLELIKEQKDNIALAKKTIEDAKAAGSEPPEGILVDDDGEPIVALAEALQAPARGFVLQNFPESVEQVQALKSELRLELEQVLLLKPGEEAPEALEQLRHAGLGSELPLEPTLESQFANFEALAGVEGLRLSEVALEFDMERQFVQIQRLIDPFFPFAEDPSMADDIPDPDEWTPEEVEEVEGVVPEPQMRPVIPWGTCGMYCPVTLKNDFWLYPGQKEFQHVYRNRVFASASETIAEAFLREPRKYVPADGGREPTLPPPRILVTGPAGSGVAEQCELLSKAYGIPVLRLEDVWKSKLASRQEALKKTRKGAAQKEALEQPMVSEEGAPAFPAGWVPPEERPADEEAEEEPVAEEPEPEDDGLDDEGREAQFVSAMQDALGSHCGARIIDGTWFSDLEDEEMSEEVRTARSLQNLLAKARRIPDLSVVLQCKNETAARNSLDYAAIDGEYQVRVEAYKKLLAEAEAKEEDPPEVPEGFIIDDESEEKESDRVKAKFIEKKAAQQQALRDLVEALTSARAPLQKLASDRGNEATHKAVRWHCRPFMDQRGSLLLRQQITKILPSKAADLLARGLAQPCRFGEASPLVTDAPLYPSQKDALQFAAELRGRIFYPQGESELSQLLERPAEFLHLPAPSLVRVNPAIAITGPPLSGKTALAKQLAERTGAVYIDMAEVLTEMTATTSMATGLSQKITAAMKKGGKVPDEVLIGAVRFRLAASDVMKRGWVLDGFPLTADQAKALTQMGIVPHRLLVLHVPESQIFVRARELSKATPEAGAVLVQQETALQRERLEAYQDRSPAVRAYYSVTFDNVRDVNGARSAWAVFDQALEETTASVKQRLAYYRRTCNGQAVKIQGMCFSQFRLAASESDWKHFCPVSLSLGNELVAGAESFGVEYRSKLYWLASANYAQLFVDDPESFLQVPLPSAVPQLLSYPARRLAVAAGKACELDDYCPVALVDRKDLVKTSGHHIVEFQAALYSLENREACVKFMRRPMRFVTRAKLPNKKPAFVNSESAALLNVLTKGRESKGLDPADMLTYMQASVAEVICQGLVDSGERRPLYPSKNPQESALTYLARFLRSKNPVNTAMNSDKVRGKREEFLRDCDLPAALKKYCQKKEDPEYLWTSTDTEQYKQLCDRFDEVFR</sequence>
<dbReference type="Gene3D" id="3.40.50.300">
    <property type="entry name" value="P-loop containing nucleotide triphosphate hydrolases"/>
    <property type="match status" value="3"/>
</dbReference>
<feature type="compositionally biased region" description="Pro residues" evidence="4">
    <location>
        <begin position="709"/>
        <end position="720"/>
    </location>
</feature>
<keyword evidence="2" id="KW-0547">Nucleotide-binding</keyword>
<evidence type="ECO:0000256" key="1">
    <source>
        <dbReference type="ARBA" id="ARBA00022679"/>
    </source>
</evidence>
<dbReference type="GO" id="GO:0019205">
    <property type="term" value="F:nucleobase-containing compound kinase activity"/>
    <property type="evidence" value="ECO:0007669"/>
    <property type="project" value="InterPro"/>
</dbReference>
<organism evidence="5 6">
    <name type="scientific">Polarella glacialis</name>
    <name type="common">Dinoflagellate</name>
    <dbReference type="NCBI Taxonomy" id="89957"/>
    <lineage>
        <taxon>Eukaryota</taxon>
        <taxon>Sar</taxon>
        <taxon>Alveolata</taxon>
        <taxon>Dinophyceae</taxon>
        <taxon>Suessiales</taxon>
        <taxon>Suessiaceae</taxon>
        <taxon>Polarella</taxon>
    </lineage>
</organism>
<feature type="compositionally biased region" description="Low complexity" evidence="4">
    <location>
        <begin position="694"/>
        <end position="708"/>
    </location>
</feature>
<dbReference type="SUPFAM" id="SSF52540">
    <property type="entry name" value="P-loop containing nucleoside triphosphate hydrolases"/>
    <property type="match status" value="1"/>
</dbReference>
<feature type="compositionally biased region" description="Acidic residues" evidence="4">
    <location>
        <begin position="1432"/>
        <end position="1455"/>
    </location>
</feature>
<dbReference type="InterPro" id="IPR027417">
    <property type="entry name" value="P-loop_NTPase"/>
</dbReference>
<feature type="region of interest" description="Disordered" evidence="4">
    <location>
        <begin position="1399"/>
        <end position="1455"/>
    </location>
</feature>
<evidence type="ECO:0000256" key="2">
    <source>
        <dbReference type="ARBA" id="ARBA00022741"/>
    </source>
</evidence>
<feature type="region of interest" description="Disordered" evidence="4">
    <location>
        <begin position="33"/>
        <end position="57"/>
    </location>
</feature>
<dbReference type="Pfam" id="PF00406">
    <property type="entry name" value="ADK"/>
    <property type="match status" value="1"/>
</dbReference>
<feature type="compositionally biased region" description="Acidic residues" evidence="4">
    <location>
        <begin position="766"/>
        <end position="792"/>
    </location>
</feature>
<feature type="region of interest" description="Disordered" evidence="4">
    <location>
        <begin position="1025"/>
        <end position="1053"/>
    </location>
</feature>
<comment type="caution">
    <text evidence="5">The sequence shown here is derived from an EMBL/GenBank/DDBJ whole genome shotgun (WGS) entry which is preliminary data.</text>
</comment>